<dbReference type="InterPro" id="IPR000719">
    <property type="entry name" value="Prot_kinase_dom"/>
</dbReference>
<dbReference type="EMBL" id="CP002355">
    <property type="protein sequence ID" value="ADR33376.1"/>
    <property type="molecule type" value="Genomic_DNA"/>
</dbReference>
<dbReference type="InterPro" id="IPR011990">
    <property type="entry name" value="TPR-like_helical_dom_sf"/>
</dbReference>
<dbReference type="SUPFAM" id="SSF52540">
    <property type="entry name" value="P-loop containing nucleoside triphosphate hydrolases"/>
    <property type="match status" value="1"/>
</dbReference>
<feature type="domain" description="Protein kinase" evidence="2">
    <location>
        <begin position="6"/>
        <end position="263"/>
    </location>
</feature>
<dbReference type="SUPFAM" id="SSF55073">
    <property type="entry name" value="Nucleotide cyclase"/>
    <property type="match status" value="1"/>
</dbReference>
<dbReference type="eggNOG" id="COG0515">
    <property type="taxonomic scope" value="Bacteria"/>
</dbReference>
<dbReference type="KEGG" id="sku:Sulku_0710"/>
<dbReference type="RefSeq" id="WP_013459573.1">
    <property type="nucleotide sequence ID" value="NC_014762.1"/>
</dbReference>
<dbReference type="eggNOG" id="COG2199">
    <property type="taxonomic scope" value="Bacteria"/>
</dbReference>
<reference evidence="5 6" key="1">
    <citation type="journal article" date="2012" name="Stand. Genomic Sci.">
        <title>Complete genome sequence of the sulfur compounds oxidizing chemolithoautotroph Sulfuricurvum kujiense type strain (YK-1(T)).</title>
        <authorList>
            <person name="Han C."/>
            <person name="Kotsyurbenko O."/>
            <person name="Chertkov O."/>
            <person name="Held B."/>
            <person name="Lapidus A."/>
            <person name="Nolan M."/>
            <person name="Lucas S."/>
            <person name="Hammon N."/>
            <person name="Deshpande S."/>
            <person name="Cheng J.F."/>
            <person name="Tapia R."/>
            <person name="Goodwin L.A."/>
            <person name="Pitluck S."/>
            <person name="Liolios K."/>
            <person name="Pagani I."/>
            <person name="Ivanova N."/>
            <person name="Mavromatis K."/>
            <person name="Mikhailova N."/>
            <person name="Pati A."/>
            <person name="Chen A."/>
            <person name="Palaniappan K."/>
            <person name="Land M."/>
            <person name="Hauser L."/>
            <person name="Chang Y.J."/>
            <person name="Jeffries C.D."/>
            <person name="Brambilla E.M."/>
            <person name="Rohde M."/>
            <person name="Spring S."/>
            <person name="Sikorski J."/>
            <person name="Goker M."/>
            <person name="Woyke T."/>
            <person name="Bristow J."/>
            <person name="Eisen J.A."/>
            <person name="Markowitz V."/>
            <person name="Hugenholtz P."/>
            <person name="Kyrpides N.C."/>
            <person name="Klenk H.P."/>
            <person name="Detter J.C."/>
        </authorList>
    </citation>
    <scope>NUCLEOTIDE SEQUENCE [LARGE SCALE GENOMIC DNA]</scope>
    <source>
        <strain evidence="6">ATCC BAA-921 / DSM 16994 / JCM 11577 / YK-1</strain>
    </source>
</reference>
<dbReference type="Gene3D" id="1.10.510.10">
    <property type="entry name" value="Transferase(Phosphotransferase) domain 1"/>
    <property type="match status" value="1"/>
</dbReference>
<dbReference type="Gene3D" id="3.20.20.450">
    <property type="entry name" value="EAL domain"/>
    <property type="match status" value="1"/>
</dbReference>
<dbReference type="GO" id="GO:0004672">
    <property type="term" value="F:protein kinase activity"/>
    <property type="evidence" value="ECO:0007669"/>
    <property type="project" value="InterPro"/>
</dbReference>
<dbReference type="PROSITE" id="PS50011">
    <property type="entry name" value="PROTEIN_KINASE_DOM"/>
    <property type="match status" value="1"/>
</dbReference>
<dbReference type="SUPFAM" id="SSF141868">
    <property type="entry name" value="EAL domain-like"/>
    <property type="match status" value="1"/>
</dbReference>
<protein>
    <submittedName>
        <fullName evidence="5">Diguanylate cyclase/phosphodiesterase with GAF sensor</fullName>
    </submittedName>
</protein>
<dbReference type="OrthoDB" id="5521237at2"/>
<dbReference type="SMART" id="SM00052">
    <property type="entry name" value="EAL"/>
    <property type="match status" value="1"/>
</dbReference>
<dbReference type="STRING" id="709032.Sulku_0710"/>
<dbReference type="PROSITE" id="PS50883">
    <property type="entry name" value="EAL"/>
    <property type="match status" value="1"/>
</dbReference>
<evidence type="ECO:0000259" key="3">
    <source>
        <dbReference type="PROSITE" id="PS50883"/>
    </source>
</evidence>
<dbReference type="SMART" id="SM00028">
    <property type="entry name" value="TPR"/>
    <property type="match status" value="4"/>
</dbReference>
<dbReference type="CDD" id="cd14014">
    <property type="entry name" value="STKc_PknB_like"/>
    <property type="match status" value="1"/>
</dbReference>
<dbReference type="PANTHER" id="PTHR43642:SF1">
    <property type="entry name" value="HYBRID SIGNAL TRANSDUCTION HISTIDINE KINASE G"/>
    <property type="match status" value="1"/>
</dbReference>
<dbReference type="SUPFAM" id="SSF56112">
    <property type="entry name" value="Protein kinase-like (PK-like)"/>
    <property type="match status" value="1"/>
</dbReference>
<feature type="domain" description="EAL" evidence="3">
    <location>
        <begin position="1622"/>
        <end position="1862"/>
    </location>
</feature>
<evidence type="ECO:0000259" key="4">
    <source>
        <dbReference type="PROSITE" id="PS50887"/>
    </source>
</evidence>
<dbReference type="Gene3D" id="1.25.40.10">
    <property type="entry name" value="Tetratricopeptide repeat domain"/>
    <property type="match status" value="2"/>
</dbReference>
<evidence type="ECO:0000256" key="1">
    <source>
        <dbReference type="ARBA" id="ARBA00004167"/>
    </source>
</evidence>
<dbReference type="CDD" id="cd01949">
    <property type="entry name" value="GGDEF"/>
    <property type="match status" value="1"/>
</dbReference>
<dbReference type="eggNOG" id="COG3899">
    <property type="taxonomic scope" value="Bacteria"/>
</dbReference>
<dbReference type="SUPFAM" id="SSF55781">
    <property type="entry name" value="GAF domain-like"/>
    <property type="match status" value="1"/>
</dbReference>
<evidence type="ECO:0000259" key="2">
    <source>
        <dbReference type="PROSITE" id="PS50011"/>
    </source>
</evidence>
<dbReference type="InterPro" id="IPR029016">
    <property type="entry name" value="GAF-like_dom_sf"/>
</dbReference>
<dbReference type="Pfam" id="PF01590">
    <property type="entry name" value="GAF"/>
    <property type="match status" value="1"/>
</dbReference>
<dbReference type="PROSITE" id="PS50887">
    <property type="entry name" value="GGDEF"/>
    <property type="match status" value="1"/>
</dbReference>
<accession>E4U172</accession>
<dbReference type="InterPro" id="IPR003018">
    <property type="entry name" value="GAF"/>
</dbReference>
<dbReference type="Proteomes" id="UP000008721">
    <property type="component" value="Chromosome"/>
</dbReference>
<dbReference type="InterPro" id="IPR035919">
    <property type="entry name" value="EAL_sf"/>
</dbReference>
<dbReference type="InterPro" id="IPR011009">
    <property type="entry name" value="Kinase-like_dom_sf"/>
</dbReference>
<dbReference type="GO" id="GO:0016020">
    <property type="term" value="C:membrane"/>
    <property type="evidence" value="ECO:0007669"/>
    <property type="project" value="UniProtKB-SubCell"/>
</dbReference>
<dbReference type="InterPro" id="IPR041664">
    <property type="entry name" value="AAA_16"/>
</dbReference>
<dbReference type="GO" id="GO:0005524">
    <property type="term" value="F:ATP binding"/>
    <property type="evidence" value="ECO:0007669"/>
    <property type="project" value="InterPro"/>
</dbReference>
<dbReference type="Pfam" id="PF00069">
    <property type="entry name" value="Pkinase"/>
    <property type="match status" value="1"/>
</dbReference>
<dbReference type="SMART" id="SM00065">
    <property type="entry name" value="GAF"/>
    <property type="match status" value="1"/>
</dbReference>
<dbReference type="Pfam" id="PF00990">
    <property type="entry name" value="GGDEF"/>
    <property type="match status" value="1"/>
</dbReference>
<name>E4U172_SULKY</name>
<dbReference type="CDD" id="cd01948">
    <property type="entry name" value="EAL"/>
    <property type="match status" value="1"/>
</dbReference>
<dbReference type="SMART" id="SM00267">
    <property type="entry name" value="GGDEF"/>
    <property type="match status" value="1"/>
</dbReference>
<evidence type="ECO:0000313" key="6">
    <source>
        <dbReference type="Proteomes" id="UP000008721"/>
    </source>
</evidence>
<dbReference type="eggNOG" id="COG2203">
    <property type="taxonomic scope" value="Bacteria"/>
</dbReference>
<evidence type="ECO:0000313" key="5">
    <source>
        <dbReference type="EMBL" id="ADR33376.1"/>
    </source>
</evidence>
<proteinExistence type="predicted"/>
<dbReference type="Gene3D" id="3.30.450.40">
    <property type="match status" value="1"/>
</dbReference>
<dbReference type="HOGENOM" id="CLU_000445_34_0_7"/>
<comment type="subcellular location">
    <subcellularLocation>
        <location evidence="1">Membrane</location>
        <topology evidence="1">Single-pass membrane protein</topology>
    </subcellularLocation>
</comment>
<feature type="domain" description="GGDEF" evidence="4">
    <location>
        <begin position="1479"/>
        <end position="1611"/>
    </location>
</feature>
<dbReference type="Gene3D" id="3.30.70.270">
    <property type="match status" value="1"/>
</dbReference>
<sequence length="1862" mass="212838">MKIKNYNVLSTLYNNGRTIVYQAISPNGDIVAIKTVLDDSDQNYANKLYREFSIAKNLNNKFTDHYIELLEEDKIYLVKSFESGKNLSDVIPSDGMDIDTFIAYAISITEAIDYIHQNSVLHLDLNPGNIICNEVQKSIKLLDFGESISNININKSPQKNIQITGGAAYSAPEQTGLSNQNLDERSDLYSLGVVFYEMLSGRLPFEGENTIQMAHAHLAQIAEDLHTIKPSIPIVLSNIVKKLLAKDKHERYQHAFSLKHDLIQFSQDPSADFLIDSQDISDKLIYPQKLYGRDQELALVSNKIMSVIGDKPKLMMISGYSGIGKSSFISELSPVVLRKNGYFVKGKFDQYNRTTSYVAFVQIFMNLINIINSMPPDLKQKKINELIEFLGESKNALIKIIPELKVFFKVDHTPIVEQAQLKNQLFIAVERFFGFFASQEHPLVVFLDDMQWADLASLEILELIYASSKLESFLIIGAYRSNEVSLTHPMKLSLDNIAKKIGHVEDIELLPLDISAVNQLLRDMLKKEDVEALGQLLIQKTEGNPFFLKQFIYTMAKRDLLRFNNDTRSWEWNIEQIKHEDLTNNVIDHLVSKISTMSEDAQNFIKTASVLGDTCDMEVISTLSQSEPESIDHIVSEVFYEGMMEVSTDESMIGIKMVQYCHFVHDKIRQAAYLMLSLEEKQQTHLKVLKYFLMQKEQSPKAILGTAKHIIEVVDLIKEEEAEFVLSILSQASHLAKESLAYEEAIKYAQAAISLFPENSWRENYEITCSIYLNLLESLSQARRYQEALVLFEQLLSNGLLKKIDIAKIYNLRLTYHFSQGLLSEAIEDGRQALRVLNQEIPNDTSELLLLKKDEIDWLSSNIKSIEDLQYLNEMEDETIELCMNILVNMGIPAFVSRQDMFGVVTLRMVRLSFLYGNCDVSPYGYMLCGMIIGAGLRHYEEGYRYGQVAIALQEKFDNKAIECKLLRVYGAYVASWVQPHEQTLKILHKAYMSGVENGDFSYSAYCVNHIFTREFLSSISLDILEQKAVSYVDFITESKEPYILEIQYLFINIVKCLRGNTYALNSLSSEAFDEHKVVEDLIRINFKTLLAYYYIYKLQICYIHEYYGEAVEHAINAKEYLENIKGNILETEWTFYYALSVFKQSSGTVEQQDIDLLSGFEKSFERWAELCPQNFRARYLIIKGINAYSHTSFDDAFKNFEEALSYQDESAPTLLKAITLELMGTCWESRSNWRIAKMYLQEAYTIYYNLKAIAKAKLLFNTQSELLHREAQIQVSVTPSPQNTNDLNIFDEDTILKATQLISGKVDRSELIEKFTYIIAQSFGIQIGGLILKENDAFYLEGLFNINDNPKIIIDHQPLDVSNAIPKSIVNEVLANNNVLIVDDALNDARFAMDQIVIERKIISVICAPIYLKDKLIGLVYMENNLIKGFFDNTREKVLNILLTQTAVTLELESLYSHDKLTGCLSRQKLDEVLMKNDFSALLLININNLDSVNSTYGYAIGDEILKSFVNFLYRLLEDTKSLFRLSSDEFVVIVDKNSSTDKEMLAATIIKSLQDYKFIIEDFLIILSCTIGITANTVEDSDESPLVRAHAAMKEARQSGTNKFLTYTSDSLFIRHQKNNIEWMLKVKDAIANNVIVPFFQPIIDNETNQIVKYECLARLVENSNIIAPIHFIEPARLAGLLPKITEIIFAKSFQYFQDKSYDFTINISEEDLKEKYLLDLLKTLTQKHNIAPNRVTLEILENISAYESEAAIEQLLELKMNGYKIALDDFGSEKSNFLRLQKMNVDYIKIDGSFIKDIHENKNNLNICKTIVHLAQALKCEVIAEFVHSSDVHEVVKQIGIKYSQGYYFGMPKEGIVDV</sequence>
<dbReference type="InterPro" id="IPR000160">
    <property type="entry name" value="GGDEF_dom"/>
</dbReference>
<dbReference type="Pfam" id="PF00563">
    <property type="entry name" value="EAL"/>
    <property type="match status" value="1"/>
</dbReference>
<keyword evidence="6" id="KW-1185">Reference proteome</keyword>
<organism evidence="5 6">
    <name type="scientific">Sulfuricurvum kujiense (strain ATCC BAA-921 / DSM 16994 / JCM 11577 / YK-1)</name>
    <dbReference type="NCBI Taxonomy" id="709032"/>
    <lineage>
        <taxon>Bacteria</taxon>
        <taxon>Pseudomonadati</taxon>
        <taxon>Campylobacterota</taxon>
        <taxon>Epsilonproteobacteria</taxon>
        <taxon>Campylobacterales</taxon>
        <taxon>Sulfurimonadaceae</taxon>
        <taxon>Sulfuricurvum</taxon>
    </lineage>
</organism>
<dbReference type="InterPro" id="IPR053159">
    <property type="entry name" value="Hybrid_Histidine_Kinase"/>
</dbReference>
<gene>
    <name evidence="5" type="ordered locus">Sulku_0710</name>
</gene>
<dbReference type="SUPFAM" id="SSF48452">
    <property type="entry name" value="TPR-like"/>
    <property type="match status" value="1"/>
</dbReference>
<dbReference type="InterPro" id="IPR029787">
    <property type="entry name" value="Nucleotide_cyclase"/>
</dbReference>
<dbReference type="InterPro" id="IPR043128">
    <property type="entry name" value="Rev_trsase/Diguanyl_cyclase"/>
</dbReference>
<dbReference type="eggNOG" id="COG2200">
    <property type="taxonomic scope" value="Bacteria"/>
</dbReference>
<dbReference type="Pfam" id="PF13191">
    <property type="entry name" value="AAA_16"/>
    <property type="match status" value="1"/>
</dbReference>
<dbReference type="NCBIfam" id="TIGR00254">
    <property type="entry name" value="GGDEF"/>
    <property type="match status" value="1"/>
</dbReference>
<dbReference type="Gene3D" id="3.40.50.300">
    <property type="entry name" value="P-loop containing nucleotide triphosphate hydrolases"/>
    <property type="match status" value="1"/>
</dbReference>
<dbReference type="InterPro" id="IPR027417">
    <property type="entry name" value="P-loop_NTPase"/>
</dbReference>
<dbReference type="InterPro" id="IPR019734">
    <property type="entry name" value="TPR_rpt"/>
</dbReference>
<dbReference type="InterPro" id="IPR001633">
    <property type="entry name" value="EAL_dom"/>
</dbReference>
<dbReference type="PANTHER" id="PTHR43642">
    <property type="entry name" value="HYBRID SIGNAL TRANSDUCTION HISTIDINE KINASE G"/>
    <property type="match status" value="1"/>
</dbReference>